<dbReference type="AlphaFoldDB" id="A0AB34L9E1"/>
<keyword evidence="1" id="KW-1133">Transmembrane helix</keyword>
<dbReference type="Proteomes" id="UP000027850">
    <property type="component" value="Unassembled WGS sequence"/>
</dbReference>
<name>A0AB34L9E1_PARDI</name>
<evidence type="ECO:0000313" key="3">
    <source>
        <dbReference type="Proteomes" id="UP000027850"/>
    </source>
</evidence>
<evidence type="ECO:0000313" key="2">
    <source>
        <dbReference type="EMBL" id="KDS34996.1"/>
    </source>
</evidence>
<reference evidence="2 3" key="1">
    <citation type="submission" date="2014-04" db="EMBL/GenBank/DDBJ databases">
        <authorList>
            <person name="Sears C."/>
            <person name="Carroll K."/>
            <person name="Sack B.R."/>
            <person name="Qadri F."/>
            <person name="Myers L.L."/>
            <person name="Chung G.-T."/>
            <person name="Escheverria P."/>
            <person name="Fraser C.M."/>
            <person name="Sadzewicz L."/>
            <person name="Shefchek K.A."/>
            <person name="Tallon L."/>
            <person name="Das S.P."/>
            <person name="Daugherty S."/>
            <person name="Mongodin E.F."/>
        </authorList>
    </citation>
    <scope>NUCLEOTIDE SEQUENCE [LARGE SCALE GENOMIC DNA]</scope>
    <source>
        <strain evidence="2 3">3776 D15 i</strain>
    </source>
</reference>
<feature type="transmembrane region" description="Helical" evidence="1">
    <location>
        <begin position="16"/>
        <end position="35"/>
    </location>
</feature>
<keyword evidence="1" id="KW-0472">Membrane</keyword>
<accession>A0AB34L9E1</accession>
<organism evidence="2 3">
    <name type="scientific">Parabacteroides distasonis str. 3776 D15 i</name>
    <dbReference type="NCBI Taxonomy" id="1339342"/>
    <lineage>
        <taxon>Bacteria</taxon>
        <taxon>Pseudomonadati</taxon>
        <taxon>Bacteroidota</taxon>
        <taxon>Bacteroidia</taxon>
        <taxon>Bacteroidales</taxon>
        <taxon>Tannerellaceae</taxon>
        <taxon>Parabacteroides</taxon>
    </lineage>
</organism>
<proteinExistence type="predicted"/>
<keyword evidence="1" id="KW-0812">Transmembrane</keyword>
<protein>
    <submittedName>
        <fullName evidence="2">Membrane protein</fullName>
    </submittedName>
</protein>
<gene>
    <name evidence="2" type="ORF">M091_2635</name>
</gene>
<evidence type="ECO:0000256" key="1">
    <source>
        <dbReference type="SAM" id="Phobius"/>
    </source>
</evidence>
<comment type="caution">
    <text evidence="2">The sequence shown here is derived from an EMBL/GenBank/DDBJ whole genome shotgun (WGS) entry which is preliminary data.</text>
</comment>
<dbReference type="EMBL" id="JNHK01000096">
    <property type="protein sequence ID" value="KDS34996.1"/>
    <property type="molecule type" value="Genomic_DNA"/>
</dbReference>
<sequence>MYLFLFETQKSLKLRMYTNILTTFVAVTGSAYLFFREAD</sequence>